<protein>
    <recommendedName>
        <fullName evidence="1">DUF7962 domain-containing protein</fullName>
    </recommendedName>
</protein>
<dbReference type="AlphaFoldDB" id="A0A9P4HD81"/>
<keyword evidence="3" id="KW-1185">Reference proteome</keyword>
<feature type="domain" description="DUF7962" evidence="1">
    <location>
        <begin position="98"/>
        <end position="168"/>
    </location>
</feature>
<dbReference type="Gene3D" id="3.40.30.110">
    <property type="match status" value="2"/>
</dbReference>
<dbReference type="EMBL" id="ML978173">
    <property type="protein sequence ID" value="KAF2032398.1"/>
    <property type="molecule type" value="Genomic_DNA"/>
</dbReference>
<dbReference type="Pfam" id="PF25907">
    <property type="entry name" value="DUF7962"/>
    <property type="match status" value="1"/>
</dbReference>
<accession>A0A9P4HD81</accession>
<evidence type="ECO:0000313" key="3">
    <source>
        <dbReference type="Proteomes" id="UP000799777"/>
    </source>
</evidence>
<sequence>MLPRPLLTSTFAVHYRKIPILAIGREIYCDTSLIIEALEHYFPASAGWGSVYPKFSNGKEGGLDEWTYKGLVRGFASFWTDRPFFRATTGLIPSSVWSSHFGTDRAQLIGHKLDPAKLEAKIPQNLSTFDLHLSLLEPTFKSNNWAIPTPTPSLADISLWYQLRWGVDIAAGKGIYNLTGGGTKDTAEDVAGKVFNEKRYPGLWRWFHAFEKYIDSLPDLETTVAESDTRWKDALRQSPLLSEEGLLVTAAVEQHPSLDAQRGLVKGAKVSIAPDDTGRDNPTVGTLVKIGVEEVVITPLEKAEIEVRVHFPRLGFVVRVVEGSKL</sequence>
<evidence type="ECO:0000259" key="1">
    <source>
        <dbReference type="Pfam" id="PF25907"/>
    </source>
</evidence>
<reference evidence="2" key="1">
    <citation type="journal article" date="2020" name="Stud. Mycol.">
        <title>101 Dothideomycetes genomes: a test case for predicting lifestyles and emergence of pathogens.</title>
        <authorList>
            <person name="Haridas S."/>
            <person name="Albert R."/>
            <person name="Binder M."/>
            <person name="Bloem J."/>
            <person name="Labutti K."/>
            <person name="Salamov A."/>
            <person name="Andreopoulos B."/>
            <person name="Baker S."/>
            <person name="Barry K."/>
            <person name="Bills G."/>
            <person name="Bluhm B."/>
            <person name="Cannon C."/>
            <person name="Castanera R."/>
            <person name="Culley D."/>
            <person name="Daum C."/>
            <person name="Ezra D."/>
            <person name="Gonzalez J."/>
            <person name="Henrissat B."/>
            <person name="Kuo A."/>
            <person name="Liang C."/>
            <person name="Lipzen A."/>
            <person name="Lutzoni F."/>
            <person name="Magnuson J."/>
            <person name="Mondo S."/>
            <person name="Nolan M."/>
            <person name="Ohm R."/>
            <person name="Pangilinan J."/>
            <person name="Park H.-J."/>
            <person name="Ramirez L."/>
            <person name="Alfaro M."/>
            <person name="Sun H."/>
            <person name="Tritt A."/>
            <person name="Yoshinaga Y."/>
            <person name="Zwiers L.-H."/>
            <person name="Turgeon B."/>
            <person name="Goodwin S."/>
            <person name="Spatafora J."/>
            <person name="Crous P."/>
            <person name="Grigoriev I."/>
        </authorList>
    </citation>
    <scope>NUCLEOTIDE SEQUENCE</scope>
    <source>
        <strain evidence="2">CBS 110217</strain>
    </source>
</reference>
<proteinExistence type="predicted"/>
<dbReference type="InterPro" id="IPR036282">
    <property type="entry name" value="Glutathione-S-Trfase_C_sf"/>
</dbReference>
<dbReference type="SUPFAM" id="SSF47616">
    <property type="entry name" value="GST C-terminal domain-like"/>
    <property type="match status" value="1"/>
</dbReference>
<dbReference type="OrthoDB" id="202840at2759"/>
<dbReference type="InterPro" id="IPR058268">
    <property type="entry name" value="DUF7962"/>
</dbReference>
<dbReference type="Proteomes" id="UP000799777">
    <property type="component" value="Unassembled WGS sequence"/>
</dbReference>
<evidence type="ECO:0000313" key="2">
    <source>
        <dbReference type="EMBL" id="KAF2032398.1"/>
    </source>
</evidence>
<comment type="caution">
    <text evidence="2">The sequence shown here is derived from an EMBL/GenBank/DDBJ whole genome shotgun (WGS) entry which is preliminary data.</text>
</comment>
<name>A0A9P4HD81_9PLEO</name>
<organism evidence="2 3">
    <name type="scientific">Setomelanomma holmii</name>
    <dbReference type="NCBI Taxonomy" id="210430"/>
    <lineage>
        <taxon>Eukaryota</taxon>
        <taxon>Fungi</taxon>
        <taxon>Dikarya</taxon>
        <taxon>Ascomycota</taxon>
        <taxon>Pezizomycotina</taxon>
        <taxon>Dothideomycetes</taxon>
        <taxon>Pleosporomycetidae</taxon>
        <taxon>Pleosporales</taxon>
        <taxon>Pleosporineae</taxon>
        <taxon>Phaeosphaeriaceae</taxon>
        <taxon>Setomelanomma</taxon>
    </lineage>
</organism>
<gene>
    <name evidence="2" type="ORF">EK21DRAFT_99036</name>
</gene>